<dbReference type="RefSeq" id="WP_203761628.1">
    <property type="nucleotide sequence ID" value="NZ_BAAABO010000027.1"/>
</dbReference>
<reference evidence="1 2" key="1">
    <citation type="submission" date="2021-01" db="EMBL/GenBank/DDBJ databases">
        <title>Whole genome shotgun sequence of Actinoplanes deccanensis NBRC 13994.</title>
        <authorList>
            <person name="Komaki H."/>
            <person name="Tamura T."/>
        </authorList>
    </citation>
    <scope>NUCLEOTIDE SEQUENCE [LARGE SCALE GENOMIC DNA]</scope>
    <source>
        <strain evidence="1 2">NBRC 13994</strain>
    </source>
</reference>
<accession>A0ABQ3Y152</accession>
<gene>
    <name evidence="1" type="ORF">Ade02nite_23640</name>
</gene>
<organism evidence="1 2">
    <name type="scientific">Paractinoplanes deccanensis</name>
    <dbReference type="NCBI Taxonomy" id="113561"/>
    <lineage>
        <taxon>Bacteria</taxon>
        <taxon>Bacillati</taxon>
        <taxon>Actinomycetota</taxon>
        <taxon>Actinomycetes</taxon>
        <taxon>Micromonosporales</taxon>
        <taxon>Micromonosporaceae</taxon>
        <taxon>Paractinoplanes</taxon>
    </lineage>
</organism>
<evidence type="ECO:0000313" key="1">
    <source>
        <dbReference type="EMBL" id="GID73723.1"/>
    </source>
</evidence>
<name>A0ABQ3Y152_9ACTN</name>
<dbReference type="Proteomes" id="UP000609879">
    <property type="component" value="Unassembled WGS sequence"/>
</dbReference>
<dbReference type="EMBL" id="BOMI01000037">
    <property type="protein sequence ID" value="GID73723.1"/>
    <property type="molecule type" value="Genomic_DNA"/>
</dbReference>
<proteinExistence type="predicted"/>
<evidence type="ECO:0008006" key="3">
    <source>
        <dbReference type="Google" id="ProtNLM"/>
    </source>
</evidence>
<comment type="caution">
    <text evidence="1">The sequence shown here is derived from an EMBL/GenBank/DDBJ whole genome shotgun (WGS) entry which is preliminary data.</text>
</comment>
<protein>
    <recommendedName>
        <fullName evidence="3">XRE family transcriptional regulator</fullName>
    </recommendedName>
</protein>
<sequence>MIDRSETFAEALRRLMKERGHTFRTLAVEVKISRSKLANMCQPGTPVTDEDAAALDVALKSGLALANAARNDRQLAVAAVLHGRNRYTDLAVSLSGEFVVQGVSAVDRRSFLQAGVLVPAVVLELSRLGLSDAMTARGDISAAEWEEIVAEHGFAYMTTPPNELLEQLMIDVLAIQYAVDGESDDSLRARDLRRCAALLAALTAMTLANLGQLREGRRWWRTARTLADRSQDPATQAWVYGREIVRALYENRPVGAIIKMVNNFEASLPAVPQESMLEFVTGKAQTLALAGRREEAEACLPTLETICDGLPSSVIADGDSIFGWSLDRLKFTQSYVYSFTGEYPKAAEAQAAAIGLYAPTYTRGPAQIELQRAICLASVGDSTQASTHARAIIDDLKPGDRIRPVVDLGYRVLAAIPQKDQNLPEVRDYREFLGFTKEIEV</sequence>
<keyword evidence="2" id="KW-1185">Reference proteome</keyword>
<evidence type="ECO:0000313" key="2">
    <source>
        <dbReference type="Proteomes" id="UP000609879"/>
    </source>
</evidence>